<proteinExistence type="predicted"/>
<dbReference type="Gene3D" id="3.40.630.30">
    <property type="match status" value="1"/>
</dbReference>
<protein>
    <submittedName>
        <fullName evidence="2">N-acetyltransferase</fullName>
    </submittedName>
</protein>
<dbReference type="InterPro" id="IPR016181">
    <property type="entry name" value="Acyl_CoA_acyltransferase"/>
</dbReference>
<dbReference type="PANTHER" id="PTHR43792">
    <property type="entry name" value="GNAT FAMILY, PUTATIVE (AFU_ORTHOLOGUE AFUA_3G00765)-RELATED-RELATED"/>
    <property type="match status" value="1"/>
</dbReference>
<dbReference type="InterPro" id="IPR000182">
    <property type="entry name" value="GNAT_dom"/>
</dbReference>
<dbReference type="Pfam" id="PF13302">
    <property type="entry name" value="Acetyltransf_3"/>
    <property type="match status" value="1"/>
</dbReference>
<dbReference type="InterPro" id="IPR051531">
    <property type="entry name" value="N-acetyltransferase"/>
</dbReference>
<dbReference type="EMBL" id="BSNI01000002">
    <property type="protein sequence ID" value="GLQ17829.1"/>
    <property type="molecule type" value="Genomic_DNA"/>
</dbReference>
<sequence>MSEGKLILQSERLAYCLWLPEHIDDVLDLHSDIRVTEHLSGREETREDAERRMTQWRDDYAAYGWCKFRVLRKSDGAFIGRAGFGLHEGEPEIGYALKHAFWGQGYAAEAAFALRDWIFRATDHADFIGYAFIDNAASVHILRKIGMQFTHTEHDDSGKELSFHKLTKEEWHG</sequence>
<evidence type="ECO:0000313" key="2">
    <source>
        <dbReference type="EMBL" id="GLQ17829.1"/>
    </source>
</evidence>
<evidence type="ECO:0000313" key="3">
    <source>
        <dbReference type="Proteomes" id="UP001161405"/>
    </source>
</evidence>
<dbReference type="SUPFAM" id="SSF55729">
    <property type="entry name" value="Acyl-CoA N-acyltransferases (Nat)"/>
    <property type="match status" value="1"/>
</dbReference>
<dbReference type="RefSeq" id="WP_284364272.1">
    <property type="nucleotide sequence ID" value="NZ_BSNI01000002.1"/>
</dbReference>
<comment type="caution">
    <text evidence="2">The sequence shown here is derived from an EMBL/GenBank/DDBJ whole genome shotgun (WGS) entry which is preliminary data.</text>
</comment>
<feature type="domain" description="N-acetyltransferase" evidence="1">
    <location>
        <begin position="18"/>
        <end position="148"/>
    </location>
</feature>
<keyword evidence="3" id="KW-1185">Reference proteome</keyword>
<reference evidence="2" key="1">
    <citation type="journal article" date="2014" name="Int. J. Syst. Evol. Microbiol.">
        <title>Complete genome of a new Firmicutes species belonging to the dominant human colonic microbiota ('Ruminococcus bicirculans') reveals two chromosomes and a selective capacity to utilize plant glucans.</title>
        <authorList>
            <consortium name="NISC Comparative Sequencing Program"/>
            <person name="Wegmann U."/>
            <person name="Louis P."/>
            <person name="Goesmann A."/>
            <person name="Henrissat B."/>
            <person name="Duncan S.H."/>
            <person name="Flint H.J."/>
        </authorList>
    </citation>
    <scope>NUCLEOTIDE SEQUENCE</scope>
    <source>
        <strain evidence="2">NBRC 107169</strain>
    </source>
</reference>
<reference evidence="2" key="2">
    <citation type="submission" date="2023-01" db="EMBL/GenBank/DDBJ databases">
        <title>Draft genome sequence of Maritalea porphyrae strain NBRC 107169.</title>
        <authorList>
            <person name="Sun Q."/>
            <person name="Mori K."/>
        </authorList>
    </citation>
    <scope>NUCLEOTIDE SEQUENCE</scope>
    <source>
        <strain evidence="2">NBRC 107169</strain>
    </source>
</reference>
<gene>
    <name evidence="2" type="ORF">GCM10007879_20780</name>
</gene>
<name>A0ABQ5USG0_9HYPH</name>
<evidence type="ECO:0000259" key="1">
    <source>
        <dbReference type="Pfam" id="PF13302"/>
    </source>
</evidence>
<dbReference type="Proteomes" id="UP001161405">
    <property type="component" value="Unassembled WGS sequence"/>
</dbReference>
<organism evidence="2 3">
    <name type="scientific">Maritalea porphyrae</name>
    <dbReference type="NCBI Taxonomy" id="880732"/>
    <lineage>
        <taxon>Bacteria</taxon>
        <taxon>Pseudomonadati</taxon>
        <taxon>Pseudomonadota</taxon>
        <taxon>Alphaproteobacteria</taxon>
        <taxon>Hyphomicrobiales</taxon>
        <taxon>Devosiaceae</taxon>
        <taxon>Maritalea</taxon>
    </lineage>
</organism>
<dbReference type="PANTHER" id="PTHR43792:SF13">
    <property type="entry name" value="ACETYLTRANSFERASE"/>
    <property type="match status" value="1"/>
</dbReference>
<accession>A0ABQ5USG0</accession>